<evidence type="ECO:0000256" key="4">
    <source>
        <dbReference type="ARBA" id="ARBA00022475"/>
    </source>
</evidence>
<evidence type="ECO:0000256" key="1">
    <source>
        <dbReference type="ARBA" id="ARBA00004236"/>
    </source>
</evidence>
<evidence type="ECO:0000313" key="13">
    <source>
        <dbReference type="Proteomes" id="UP000078316"/>
    </source>
</evidence>
<feature type="compositionally biased region" description="Basic and acidic residues" evidence="7">
    <location>
        <begin position="412"/>
        <end position="423"/>
    </location>
</feature>
<dbReference type="Gene3D" id="2.40.50.100">
    <property type="match status" value="1"/>
</dbReference>
<feature type="region of interest" description="Disordered" evidence="7">
    <location>
        <begin position="393"/>
        <end position="423"/>
    </location>
</feature>
<evidence type="ECO:0000256" key="7">
    <source>
        <dbReference type="SAM" id="MobiDB-lite"/>
    </source>
</evidence>
<reference evidence="12 13" key="1">
    <citation type="submission" date="2016-04" db="EMBL/GenBank/DDBJ databases">
        <authorList>
            <person name="Evans L.H."/>
            <person name="Alamgir A."/>
            <person name="Owens N."/>
            <person name="Weber N.D."/>
            <person name="Virtaneva K."/>
            <person name="Barbian K."/>
            <person name="Babar A."/>
            <person name="Rosenke K."/>
        </authorList>
    </citation>
    <scope>NUCLEOTIDE SEQUENCE [LARGE SCALE GENOMIC DNA]</scope>
    <source>
        <strain evidence="12 13">PMB02</strain>
    </source>
</reference>
<comment type="subcellular location">
    <subcellularLocation>
        <location evidence="1">Cell membrane</location>
    </subcellularLocation>
</comment>
<evidence type="ECO:0000313" key="12">
    <source>
        <dbReference type="EMBL" id="OAS23022.1"/>
    </source>
</evidence>
<keyword evidence="3" id="KW-0813">Transport</keyword>
<accession>A0A179S937</accession>
<feature type="domain" description="Multidrug resistance protein MdtA-like C-terminal permuted SH3" evidence="11">
    <location>
        <begin position="362"/>
        <end position="393"/>
    </location>
</feature>
<comment type="similarity">
    <text evidence="2">Belongs to the membrane fusion protein (MFP) (TC 8.A.1) family.</text>
</comment>
<gene>
    <name evidence="12" type="ORF">A5481_17945</name>
</gene>
<dbReference type="InterPro" id="IPR058625">
    <property type="entry name" value="MdtA-like_BSH"/>
</dbReference>
<feature type="domain" description="Multidrug resistance protein MdtA-like barrel-sandwich hybrid" evidence="9">
    <location>
        <begin position="86"/>
        <end position="229"/>
    </location>
</feature>
<dbReference type="OrthoDB" id="9783047at2"/>
<sequence length="423" mass="44717">MRGFSIGLGAGIVASLGVLAAWPSAADWLTAQRDRVSAWWPSERAGTPGEGAVKQPSPAARVAVEAARSGDVPITLSGIGTVQAYNTVSVRSRIDGEITRILFREGQDVKAGDPLAIIDPRPLQAQADQQEATRLKDQALLDGALLDLQRSEALVLKNFASQQQVDQQRALVAQYRAQIKSDEAQIAYARTQLAYTTVAAPITGRTGMRLVDQGNTVRAGDAAAIVVVTQLQPISVVFTLPASAVARSRLSLGEVKAPVRVFGADERTLLDTGTVELVDNQVDPATGTIKLKASFPNAKLTLWPGNFVNGRITVDVRSEGVTIPLTALRHGPRGDFVFVAQESGNEAGKEGSGEGQGGRLHVATRSVTPGQASGGRVLVEKGLKAGERVVTEGHYRLENGTPVTIVETPEPPARREPAARSPS</sequence>
<keyword evidence="5" id="KW-0997">Cell inner membrane</keyword>
<evidence type="ECO:0000259" key="10">
    <source>
        <dbReference type="Pfam" id="PF25944"/>
    </source>
</evidence>
<dbReference type="Pfam" id="PF25876">
    <property type="entry name" value="HH_MFP_RND"/>
    <property type="match status" value="1"/>
</dbReference>
<proteinExistence type="inferred from homology"/>
<dbReference type="PANTHER" id="PTHR30469:SF36">
    <property type="entry name" value="BLL3903 PROTEIN"/>
    <property type="match status" value="1"/>
</dbReference>
<dbReference type="Gene3D" id="2.40.30.170">
    <property type="match status" value="1"/>
</dbReference>
<dbReference type="Pfam" id="PF25967">
    <property type="entry name" value="RND-MFP_C"/>
    <property type="match status" value="1"/>
</dbReference>
<keyword evidence="6" id="KW-0472">Membrane</keyword>
<keyword evidence="4" id="KW-1003">Cell membrane</keyword>
<organism evidence="12 13">
    <name type="scientific">Methylobacterium platani</name>
    <dbReference type="NCBI Taxonomy" id="427683"/>
    <lineage>
        <taxon>Bacteria</taxon>
        <taxon>Pseudomonadati</taxon>
        <taxon>Pseudomonadota</taxon>
        <taxon>Alphaproteobacteria</taxon>
        <taxon>Hyphomicrobiales</taxon>
        <taxon>Methylobacteriaceae</taxon>
        <taxon>Methylobacterium</taxon>
    </lineage>
</organism>
<feature type="domain" description="Multidrug resistance protein MdtA-like alpha-helical hairpin" evidence="8">
    <location>
        <begin position="127"/>
        <end position="196"/>
    </location>
</feature>
<evidence type="ECO:0000256" key="6">
    <source>
        <dbReference type="ARBA" id="ARBA00023136"/>
    </source>
</evidence>
<evidence type="ECO:0000256" key="5">
    <source>
        <dbReference type="ARBA" id="ARBA00022519"/>
    </source>
</evidence>
<evidence type="ECO:0000256" key="3">
    <source>
        <dbReference type="ARBA" id="ARBA00022448"/>
    </source>
</evidence>
<comment type="caution">
    <text evidence="12">The sequence shown here is derived from an EMBL/GenBank/DDBJ whole genome shotgun (WGS) entry which is preliminary data.</text>
</comment>
<dbReference type="AlphaFoldDB" id="A0A179S937"/>
<dbReference type="SUPFAM" id="SSF111369">
    <property type="entry name" value="HlyD-like secretion proteins"/>
    <property type="match status" value="1"/>
</dbReference>
<dbReference type="Proteomes" id="UP000078316">
    <property type="component" value="Unassembled WGS sequence"/>
</dbReference>
<dbReference type="RefSeq" id="WP_053082579.1">
    <property type="nucleotide sequence ID" value="NZ_LWHQ01000036.1"/>
</dbReference>
<dbReference type="GO" id="GO:1990281">
    <property type="term" value="C:efflux pump complex"/>
    <property type="evidence" value="ECO:0007669"/>
    <property type="project" value="TreeGrafter"/>
</dbReference>
<dbReference type="PANTHER" id="PTHR30469">
    <property type="entry name" value="MULTIDRUG RESISTANCE PROTEIN MDTA"/>
    <property type="match status" value="1"/>
</dbReference>
<dbReference type="InterPro" id="IPR006143">
    <property type="entry name" value="RND_pump_MFP"/>
</dbReference>
<dbReference type="EMBL" id="LWHQ01000036">
    <property type="protein sequence ID" value="OAS23022.1"/>
    <property type="molecule type" value="Genomic_DNA"/>
</dbReference>
<dbReference type="Gene3D" id="2.40.420.20">
    <property type="match status" value="1"/>
</dbReference>
<dbReference type="Gene3D" id="1.10.287.470">
    <property type="entry name" value="Helix hairpin bin"/>
    <property type="match status" value="1"/>
</dbReference>
<dbReference type="NCBIfam" id="TIGR01730">
    <property type="entry name" value="RND_mfp"/>
    <property type="match status" value="1"/>
</dbReference>
<protein>
    <submittedName>
        <fullName evidence="12">Uncharacterized protein</fullName>
    </submittedName>
</protein>
<feature type="domain" description="Multidrug resistance protein MdtA-like beta-barrel" evidence="10">
    <location>
        <begin position="233"/>
        <end position="315"/>
    </location>
</feature>
<dbReference type="Pfam" id="PF25944">
    <property type="entry name" value="Beta-barrel_RND"/>
    <property type="match status" value="1"/>
</dbReference>
<dbReference type="GO" id="GO:0015562">
    <property type="term" value="F:efflux transmembrane transporter activity"/>
    <property type="evidence" value="ECO:0007669"/>
    <property type="project" value="TreeGrafter"/>
</dbReference>
<evidence type="ECO:0000259" key="9">
    <source>
        <dbReference type="Pfam" id="PF25917"/>
    </source>
</evidence>
<dbReference type="InterPro" id="IPR058627">
    <property type="entry name" value="MdtA-like_C"/>
</dbReference>
<dbReference type="Pfam" id="PF25917">
    <property type="entry name" value="BSH_RND"/>
    <property type="match status" value="1"/>
</dbReference>
<evidence type="ECO:0000259" key="11">
    <source>
        <dbReference type="Pfam" id="PF25967"/>
    </source>
</evidence>
<dbReference type="STRING" id="427683.A5481_17945"/>
<evidence type="ECO:0000256" key="2">
    <source>
        <dbReference type="ARBA" id="ARBA00009477"/>
    </source>
</evidence>
<dbReference type="InterPro" id="IPR058624">
    <property type="entry name" value="MdtA-like_HH"/>
</dbReference>
<name>A0A179S937_9HYPH</name>
<dbReference type="InterPro" id="IPR058626">
    <property type="entry name" value="MdtA-like_b-barrel"/>
</dbReference>
<evidence type="ECO:0000259" key="8">
    <source>
        <dbReference type="Pfam" id="PF25876"/>
    </source>
</evidence>